<comment type="catalytic activity">
    <reaction evidence="5">
        <text>2-succinylbenzoate + ATP + CoA = 2-succinylbenzoyl-CoA + AMP + diphosphate</text>
        <dbReference type="Rhea" id="RHEA:17009"/>
        <dbReference type="ChEBI" id="CHEBI:18325"/>
        <dbReference type="ChEBI" id="CHEBI:30616"/>
        <dbReference type="ChEBI" id="CHEBI:33019"/>
        <dbReference type="ChEBI" id="CHEBI:57287"/>
        <dbReference type="ChEBI" id="CHEBI:57364"/>
        <dbReference type="ChEBI" id="CHEBI:456215"/>
        <dbReference type="EC" id="6.2.1.26"/>
    </reaction>
</comment>
<evidence type="ECO:0000259" key="7">
    <source>
        <dbReference type="Pfam" id="PF13193"/>
    </source>
</evidence>
<dbReference type="EMBL" id="JBBYAF010000038">
    <property type="protein sequence ID" value="MEL3973923.1"/>
    <property type="molecule type" value="Genomic_DNA"/>
</dbReference>
<keyword evidence="1 5" id="KW-0474">Menaquinone biosynthesis</keyword>
<dbReference type="GO" id="GO:0008756">
    <property type="term" value="F:o-succinylbenzoate-CoA ligase activity"/>
    <property type="evidence" value="ECO:0007669"/>
    <property type="project" value="UniProtKB-EC"/>
</dbReference>
<dbReference type="PROSITE" id="PS00455">
    <property type="entry name" value="AMP_BINDING"/>
    <property type="match status" value="1"/>
</dbReference>
<keyword evidence="4 5" id="KW-0067">ATP-binding</keyword>
<comment type="similarity">
    <text evidence="5">Belongs to the ATP-dependent AMP-binding enzyme family. MenE subfamily.</text>
</comment>
<dbReference type="RefSeq" id="WP_341985437.1">
    <property type="nucleotide sequence ID" value="NZ_JBBYAF010000038.1"/>
</dbReference>
<comment type="caution">
    <text evidence="8">The sequence shown here is derived from an EMBL/GenBank/DDBJ whole genome shotgun (WGS) entry which is preliminary data.</text>
</comment>
<comment type="function">
    <text evidence="5">Converts 2-succinylbenzoate (OSB) to 2-succinylbenzoyl-CoA (OSB-CoA).</text>
</comment>
<dbReference type="Gene3D" id="3.40.50.12780">
    <property type="entry name" value="N-terminal domain of ligase-like"/>
    <property type="match status" value="1"/>
</dbReference>
<dbReference type="InterPro" id="IPR000873">
    <property type="entry name" value="AMP-dep_synth/lig_dom"/>
</dbReference>
<dbReference type="Gene3D" id="3.30.300.30">
    <property type="match status" value="1"/>
</dbReference>
<evidence type="ECO:0000256" key="2">
    <source>
        <dbReference type="ARBA" id="ARBA00022598"/>
    </source>
</evidence>
<feature type="domain" description="AMP-dependent synthetase/ligase" evidence="6">
    <location>
        <begin position="21"/>
        <end position="359"/>
    </location>
</feature>
<evidence type="ECO:0000256" key="5">
    <source>
        <dbReference type="HAMAP-Rule" id="MF_00731"/>
    </source>
</evidence>
<accession>A0ABU9KGE4</accession>
<sequence>MNWRRKVMTSQQLTNWLKQRTYLTPDRIALISDKREYTFKELWTMTIEMASKIHSHVKESQSEFIGLMIKNTVESVTVIHAVQQLGLTAVLLNHRLSPSELAFQIEDMNLSAVILDDEFYEKLQNQPIQKVTLSGLHKATPSTFEIKGHFQLDQVCSVMYTSGTTGAPKGVLQTYGNHWWSAIGSSLNLGTSENDTWLCSVPLFHISGYSILMRSVIYGMSVRLFEHFDVERINRELKSGSITIMSAVSNMLQRMLKDLGDESYHGNFRCMLLGGGPAPLPLLEICRDKEIPVFQTYGMTETSSQIVTLSPEYSLSKLGSAGKPLFPSELKIKKETRPAAAYEEGEILVKGPNVTIGYYKREGANQKSFEDGWLSTGDIGYVDDEGFLFVLDRRSDLIISGGENVYPAEIESMLASHKEIEDVGVAGISSDEWGQVPCAFIVKGTMSLLNGKDVLSFCKKNLASYKQPKKIVFVDEIPRNASNKILRRVLRERWEQGVYRDEH</sequence>
<dbReference type="EC" id="6.2.1.26" evidence="5"/>
<dbReference type="SUPFAM" id="SSF56801">
    <property type="entry name" value="Acetyl-CoA synthetase-like"/>
    <property type="match status" value="1"/>
</dbReference>
<dbReference type="InterPro" id="IPR045851">
    <property type="entry name" value="AMP-bd_C_sf"/>
</dbReference>
<dbReference type="InterPro" id="IPR020845">
    <property type="entry name" value="AMP-binding_CS"/>
</dbReference>
<comment type="pathway">
    <text evidence="5">Quinol/quinone metabolism; 1,4-dihydroxy-2-naphthoate biosynthesis; 1,4-dihydroxy-2-naphthoate from chorismate: step 5/7.</text>
</comment>
<evidence type="ECO:0000256" key="4">
    <source>
        <dbReference type="ARBA" id="ARBA00022840"/>
    </source>
</evidence>
<name>A0ABU9KGE4_9BACI</name>
<evidence type="ECO:0000256" key="1">
    <source>
        <dbReference type="ARBA" id="ARBA00022428"/>
    </source>
</evidence>
<evidence type="ECO:0000256" key="3">
    <source>
        <dbReference type="ARBA" id="ARBA00022741"/>
    </source>
</evidence>
<dbReference type="NCBIfam" id="TIGR01923">
    <property type="entry name" value="menE"/>
    <property type="match status" value="1"/>
</dbReference>
<dbReference type="HAMAP" id="MF_00731">
    <property type="entry name" value="MenE"/>
    <property type="match status" value="1"/>
</dbReference>
<keyword evidence="9" id="KW-1185">Reference proteome</keyword>
<dbReference type="InterPro" id="IPR010192">
    <property type="entry name" value="MenE"/>
</dbReference>
<gene>
    <name evidence="5" type="primary">menE</name>
    <name evidence="8" type="ORF">AAEO50_16695</name>
</gene>
<dbReference type="Proteomes" id="UP001389717">
    <property type="component" value="Unassembled WGS sequence"/>
</dbReference>
<keyword evidence="2 5" id="KW-0436">Ligase</keyword>
<dbReference type="PANTHER" id="PTHR24096:SF149">
    <property type="entry name" value="AMP-BINDING DOMAIN-CONTAINING PROTEIN-RELATED"/>
    <property type="match status" value="1"/>
</dbReference>
<feature type="domain" description="AMP-binding enzyme C-terminal" evidence="7">
    <location>
        <begin position="409"/>
        <end position="484"/>
    </location>
</feature>
<dbReference type="InterPro" id="IPR025110">
    <property type="entry name" value="AMP-bd_C"/>
</dbReference>
<dbReference type="Pfam" id="PF00501">
    <property type="entry name" value="AMP-binding"/>
    <property type="match status" value="1"/>
</dbReference>
<dbReference type="InterPro" id="IPR042099">
    <property type="entry name" value="ANL_N_sf"/>
</dbReference>
<dbReference type="NCBIfam" id="NF002966">
    <property type="entry name" value="PRK03640.1"/>
    <property type="match status" value="1"/>
</dbReference>
<comment type="pathway">
    <text evidence="5">Quinol/quinone metabolism; menaquinone biosynthesis.</text>
</comment>
<evidence type="ECO:0000259" key="6">
    <source>
        <dbReference type="Pfam" id="PF00501"/>
    </source>
</evidence>
<protein>
    <recommendedName>
        <fullName evidence="5">2-succinylbenzoate--CoA ligase</fullName>
        <ecNumber evidence="5">6.2.1.26</ecNumber>
    </recommendedName>
    <alternativeName>
        <fullName evidence="5">o-succinylbenzoyl-CoA synthetase</fullName>
        <shortName evidence="5">OSB-CoA synthetase</shortName>
    </alternativeName>
</protein>
<organism evidence="8 9">
    <name type="scientific">Rossellomorea oryzaecorticis</name>
    <dbReference type="NCBI Taxonomy" id="1396505"/>
    <lineage>
        <taxon>Bacteria</taxon>
        <taxon>Bacillati</taxon>
        <taxon>Bacillota</taxon>
        <taxon>Bacilli</taxon>
        <taxon>Bacillales</taxon>
        <taxon>Bacillaceae</taxon>
        <taxon>Rossellomorea</taxon>
    </lineage>
</organism>
<reference evidence="8 9" key="1">
    <citation type="submission" date="2024-04" db="EMBL/GenBank/DDBJ databases">
        <title>Bacillus oryzaecorticis sp. nov., a moderately halophilic bacterium isolated from rice husks.</title>
        <authorList>
            <person name="Zhu H.-S."/>
        </authorList>
    </citation>
    <scope>NUCLEOTIDE SEQUENCE [LARGE SCALE GENOMIC DNA]</scope>
    <source>
        <strain evidence="8 9">ZC255</strain>
    </source>
</reference>
<evidence type="ECO:0000313" key="9">
    <source>
        <dbReference type="Proteomes" id="UP001389717"/>
    </source>
</evidence>
<proteinExistence type="inferred from homology"/>
<dbReference type="Pfam" id="PF13193">
    <property type="entry name" value="AMP-binding_C"/>
    <property type="match status" value="1"/>
</dbReference>
<dbReference type="PANTHER" id="PTHR24096">
    <property type="entry name" value="LONG-CHAIN-FATTY-ACID--COA LIGASE"/>
    <property type="match status" value="1"/>
</dbReference>
<keyword evidence="3 5" id="KW-0547">Nucleotide-binding</keyword>
<evidence type="ECO:0000313" key="8">
    <source>
        <dbReference type="EMBL" id="MEL3973923.1"/>
    </source>
</evidence>